<dbReference type="InterPro" id="IPR049142">
    <property type="entry name" value="MS_channel_1st"/>
</dbReference>
<dbReference type="InterPro" id="IPR049278">
    <property type="entry name" value="MS_channel_C"/>
</dbReference>
<feature type="compositionally biased region" description="Low complexity" evidence="7">
    <location>
        <begin position="364"/>
        <end position="373"/>
    </location>
</feature>
<evidence type="ECO:0000259" key="9">
    <source>
        <dbReference type="Pfam" id="PF00924"/>
    </source>
</evidence>
<dbReference type="Pfam" id="PF21082">
    <property type="entry name" value="MS_channel_3rd"/>
    <property type="match status" value="1"/>
</dbReference>
<dbReference type="EMBL" id="JBHSWE010000001">
    <property type="protein sequence ID" value="MFC6672424.1"/>
    <property type="molecule type" value="Genomic_DNA"/>
</dbReference>
<keyword evidence="13" id="KW-1185">Reference proteome</keyword>
<keyword evidence="4 8" id="KW-0812">Transmembrane</keyword>
<name>A0ABW2A4Q5_9GAMM</name>
<evidence type="ECO:0000256" key="2">
    <source>
        <dbReference type="ARBA" id="ARBA00008017"/>
    </source>
</evidence>
<keyword evidence="3" id="KW-1003">Cell membrane</keyword>
<dbReference type="Gene3D" id="3.30.70.100">
    <property type="match status" value="1"/>
</dbReference>
<feature type="domain" description="Mechanosensitive ion channel transmembrane helices 2/3" evidence="11">
    <location>
        <begin position="144"/>
        <end position="185"/>
    </location>
</feature>
<dbReference type="PANTHER" id="PTHR43634:SF2">
    <property type="entry name" value="LOW CONDUCTANCE MECHANOSENSITIVE CHANNEL YNAI"/>
    <property type="match status" value="1"/>
</dbReference>
<keyword evidence="5 8" id="KW-1133">Transmembrane helix</keyword>
<dbReference type="SUPFAM" id="SSF82861">
    <property type="entry name" value="Mechanosensitive channel protein MscS (YggB), transmembrane region"/>
    <property type="match status" value="1"/>
</dbReference>
<organism evidence="12 13">
    <name type="scientific">Marinobacterium aestuariivivens</name>
    <dbReference type="NCBI Taxonomy" id="1698799"/>
    <lineage>
        <taxon>Bacteria</taxon>
        <taxon>Pseudomonadati</taxon>
        <taxon>Pseudomonadota</taxon>
        <taxon>Gammaproteobacteria</taxon>
        <taxon>Oceanospirillales</taxon>
        <taxon>Oceanospirillaceae</taxon>
        <taxon>Marinobacterium</taxon>
    </lineage>
</organism>
<dbReference type="RefSeq" id="WP_379910862.1">
    <property type="nucleotide sequence ID" value="NZ_JBHSWE010000001.1"/>
</dbReference>
<proteinExistence type="inferred from homology"/>
<dbReference type="Pfam" id="PF00924">
    <property type="entry name" value="MS_channel_2nd"/>
    <property type="match status" value="1"/>
</dbReference>
<evidence type="ECO:0000259" key="10">
    <source>
        <dbReference type="Pfam" id="PF21082"/>
    </source>
</evidence>
<feature type="region of interest" description="Disordered" evidence="7">
    <location>
        <begin position="361"/>
        <end position="380"/>
    </location>
</feature>
<comment type="subcellular location">
    <subcellularLocation>
        <location evidence="1">Cell membrane</location>
        <topology evidence="1">Multi-pass membrane protein</topology>
    </subcellularLocation>
</comment>
<evidence type="ECO:0000256" key="3">
    <source>
        <dbReference type="ARBA" id="ARBA00022475"/>
    </source>
</evidence>
<dbReference type="SUPFAM" id="SSF82689">
    <property type="entry name" value="Mechanosensitive channel protein MscS (YggB), C-terminal domain"/>
    <property type="match status" value="1"/>
</dbReference>
<evidence type="ECO:0000256" key="7">
    <source>
        <dbReference type="SAM" id="MobiDB-lite"/>
    </source>
</evidence>
<sequence>MWQEFIDQLLRYWPFGPESRWVIPVFLIVFFTMLANFLSNRVFGFLHERLSRTRTIWDDLLLNAARRPIAALIWVFGGAWAVEVIDRRTGTSLLEVVDPLRRMAVILLLTWFLVRLIKGAEQVLVSPDRVKNPMDLTTASAIGKLLRLSVIITAVLVMLQNFGYSISGVLAFGGIGGIAVGFAAKDLLANFFGGLMIYLDRPFKVGDWIRSPDQNIEGTVEDIGWRQTRIRTFDQRPLYVPNATFASISVENPSRMTHRRIYETIGVRYDDAHRVKQVIEDVQQMLREHEEIDQSQTLIVNLNRFGPSSLDFFIYTFTKTVNWVHYHEVKQDVLLRIMAIIEQHGAEVAFPTQTLHLASMPEGAQPAPVARPEPAVEHSR</sequence>
<accession>A0ABW2A4Q5</accession>
<dbReference type="Proteomes" id="UP001596422">
    <property type="component" value="Unassembled WGS sequence"/>
</dbReference>
<dbReference type="InterPro" id="IPR006685">
    <property type="entry name" value="MscS_channel_2nd"/>
</dbReference>
<feature type="domain" description="Mechanosensitive ion channel MscS" evidence="9">
    <location>
        <begin position="186"/>
        <end position="255"/>
    </location>
</feature>
<comment type="caution">
    <text evidence="12">The sequence shown here is derived from an EMBL/GenBank/DDBJ whole genome shotgun (WGS) entry which is preliminary data.</text>
</comment>
<evidence type="ECO:0000256" key="4">
    <source>
        <dbReference type="ARBA" id="ARBA00022692"/>
    </source>
</evidence>
<feature type="transmembrane region" description="Helical" evidence="8">
    <location>
        <begin position="20"/>
        <end position="39"/>
    </location>
</feature>
<evidence type="ECO:0000256" key="1">
    <source>
        <dbReference type="ARBA" id="ARBA00004651"/>
    </source>
</evidence>
<dbReference type="InterPro" id="IPR006686">
    <property type="entry name" value="MscS_channel_CS"/>
</dbReference>
<dbReference type="PANTHER" id="PTHR43634">
    <property type="entry name" value="OW CONDUCTANCE MECHANOSENSITIVE CHANNEL"/>
    <property type="match status" value="1"/>
</dbReference>
<dbReference type="Pfam" id="PF21088">
    <property type="entry name" value="MS_channel_1st"/>
    <property type="match status" value="1"/>
</dbReference>
<dbReference type="PROSITE" id="PS01246">
    <property type="entry name" value="UPF0003"/>
    <property type="match status" value="1"/>
</dbReference>
<feature type="transmembrane region" description="Helical" evidence="8">
    <location>
        <begin position="164"/>
        <end position="184"/>
    </location>
</feature>
<evidence type="ECO:0000259" key="11">
    <source>
        <dbReference type="Pfam" id="PF21088"/>
    </source>
</evidence>
<dbReference type="InterPro" id="IPR023408">
    <property type="entry name" value="MscS_beta-dom_sf"/>
</dbReference>
<evidence type="ECO:0000313" key="13">
    <source>
        <dbReference type="Proteomes" id="UP001596422"/>
    </source>
</evidence>
<evidence type="ECO:0000313" key="12">
    <source>
        <dbReference type="EMBL" id="MFC6672424.1"/>
    </source>
</evidence>
<dbReference type="Gene3D" id="2.30.30.60">
    <property type="match status" value="1"/>
</dbReference>
<dbReference type="InterPro" id="IPR045042">
    <property type="entry name" value="YnaI-like"/>
</dbReference>
<dbReference type="InterPro" id="IPR011014">
    <property type="entry name" value="MscS_channel_TM-2"/>
</dbReference>
<evidence type="ECO:0000256" key="8">
    <source>
        <dbReference type="SAM" id="Phobius"/>
    </source>
</evidence>
<protein>
    <submittedName>
        <fullName evidence="12">Mechanosensitive ion channel family protein</fullName>
    </submittedName>
</protein>
<dbReference type="Gene3D" id="1.10.287.1260">
    <property type="match status" value="1"/>
</dbReference>
<reference evidence="13" key="1">
    <citation type="journal article" date="2019" name="Int. J. Syst. Evol. Microbiol.">
        <title>The Global Catalogue of Microorganisms (GCM) 10K type strain sequencing project: providing services to taxonomists for standard genome sequencing and annotation.</title>
        <authorList>
            <consortium name="The Broad Institute Genomics Platform"/>
            <consortium name="The Broad Institute Genome Sequencing Center for Infectious Disease"/>
            <person name="Wu L."/>
            <person name="Ma J."/>
        </authorList>
    </citation>
    <scope>NUCLEOTIDE SEQUENCE [LARGE SCALE GENOMIC DNA]</scope>
    <source>
        <strain evidence="13">NBRC 111756</strain>
    </source>
</reference>
<dbReference type="InterPro" id="IPR010920">
    <property type="entry name" value="LSM_dom_sf"/>
</dbReference>
<keyword evidence="6 8" id="KW-0472">Membrane</keyword>
<evidence type="ECO:0000256" key="6">
    <source>
        <dbReference type="ARBA" id="ARBA00023136"/>
    </source>
</evidence>
<comment type="similarity">
    <text evidence="2">Belongs to the MscS (TC 1.A.23) family.</text>
</comment>
<feature type="domain" description="Mechanosensitive ion channel MscS C-terminal" evidence="10">
    <location>
        <begin position="264"/>
        <end position="347"/>
    </location>
</feature>
<evidence type="ECO:0000256" key="5">
    <source>
        <dbReference type="ARBA" id="ARBA00022989"/>
    </source>
</evidence>
<dbReference type="SUPFAM" id="SSF50182">
    <property type="entry name" value="Sm-like ribonucleoproteins"/>
    <property type="match status" value="1"/>
</dbReference>
<gene>
    <name evidence="12" type="ORF">ACFQDL_21920</name>
</gene>
<dbReference type="InterPro" id="IPR011066">
    <property type="entry name" value="MscS_channel_C_sf"/>
</dbReference>